<dbReference type="Gene3D" id="3.30.450.40">
    <property type="match status" value="1"/>
</dbReference>
<dbReference type="InterPro" id="IPR000014">
    <property type="entry name" value="PAS"/>
</dbReference>
<dbReference type="EMBL" id="JBHTBF010000002">
    <property type="protein sequence ID" value="MFC7316847.1"/>
    <property type="molecule type" value="Genomic_DNA"/>
</dbReference>
<protein>
    <submittedName>
        <fullName evidence="5">Bacterio-opsin activator domain-containing protein</fullName>
    </submittedName>
</protein>
<dbReference type="InterPro" id="IPR001610">
    <property type="entry name" value="PAC"/>
</dbReference>
<dbReference type="Pfam" id="PF08448">
    <property type="entry name" value="PAS_4"/>
    <property type="match status" value="1"/>
</dbReference>
<feature type="domain" description="PAC" evidence="4">
    <location>
        <begin position="185"/>
        <end position="237"/>
    </location>
</feature>
<dbReference type="InterPro" id="IPR035965">
    <property type="entry name" value="PAS-like_dom_sf"/>
</dbReference>
<dbReference type="Pfam" id="PF13185">
    <property type="entry name" value="GAF_2"/>
    <property type="match status" value="1"/>
</dbReference>
<dbReference type="SMART" id="SM00091">
    <property type="entry name" value="PAS"/>
    <property type="match status" value="1"/>
</dbReference>
<comment type="caution">
    <text evidence="5">The sequence shown here is derived from an EMBL/GenBank/DDBJ whole genome shotgun (WGS) entry which is preliminary data.</text>
</comment>
<feature type="domain" description="PAS" evidence="3">
    <location>
        <begin position="113"/>
        <end position="183"/>
    </location>
</feature>
<dbReference type="InterPro" id="IPR003018">
    <property type="entry name" value="GAF"/>
</dbReference>
<dbReference type="PROSITE" id="PS50113">
    <property type="entry name" value="PAC"/>
    <property type="match status" value="1"/>
</dbReference>
<dbReference type="SMART" id="SM00065">
    <property type="entry name" value="GAF"/>
    <property type="match status" value="1"/>
</dbReference>
<dbReference type="InterPro" id="IPR029016">
    <property type="entry name" value="GAF-like_dom_sf"/>
</dbReference>
<dbReference type="PANTHER" id="PTHR34236">
    <property type="entry name" value="DIMETHYL SULFOXIDE REDUCTASE TRANSCRIPTIONAL ACTIVATOR"/>
    <property type="match status" value="1"/>
</dbReference>
<dbReference type="Pfam" id="PF04967">
    <property type="entry name" value="HTH_10"/>
    <property type="match status" value="1"/>
</dbReference>
<reference evidence="5 6" key="1">
    <citation type="journal article" date="2019" name="Int. J. Syst. Evol. Microbiol.">
        <title>The Global Catalogue of Microorganisms (GCM) 10K type strain sequencing project: providing services to taxonomists for standard genome sequencing and annotation.</title>
        <authorList>
            <consortium name="The Broad Institute Genomics Platform"/>
            <consortium name="The Broad Institute Genome Sequencing Center for Infectious Disease"/>
            <person name="Wu L."/>
            <person name="Ma J."/>
        </authorList>
    </citation>
    <scope>NUCLEOTIDE SEQUENCE [LARGE SCALE GENOMIC DNA]</scope>
    <source>
        <strain evidence="5 6">PSR21</strain>
    </source>
</reference>
<dbReference type="SMART" id="SM00086">
    <property type="entry name" value="PAC"/>
    <property type="match status" value="1"/>
</dbReference>
<gene>
    <name evidence="5" type="ORF">ACFQPE_08580</name>
</gene>
<dbReference type="CDD" id="cd00130">
    <property type="entry name" value="PAS"/>
    <property type="match status" value="1"/>
</dbReference>
<dbReference type="Pfam" id="PF15915">
    <property type="entry name" value="BAT"/>
    <property type="match status" value="1"/>
</dbReference>
<organism evidence="5 6">
    <name type="scientific">Halomarina halobia</name>
    <dbReference type="NCBI Taxonomy" id="3033386"/>
    <lineage>
        <taxon>Archaea</taxon>
        <taxon>Methanobacteriati</taxon>
        <taxon>Methanobacteriota</taxon>
        <taxon>Stenosarchaea group</taxon>
        <taxon>Halobacteria</taxon>
        <taxon>Halobacteriales</taxon>
        <taxon>Natronomonadaceae</taxon>
        <taxon>Halomarina</taxon>
    </lineage>
</organism>
<accession>A0ABD6A8W6</accession>
<evidence type="ECO:0000256" key="1">
    <source>
        <dbReference type="ARBA" id="ARBA00023015"/>
    </source>
</evidence>
<evidence type="ECO:0000313" key="6">
    <source>
        <dbReference type="Proteomes" id="UP001596547"/>
    </source>
</evidence>
<dbReference type="SUPFAM" id="SSF88659">
    <property type="entry name" value="Sigma3 and sigma4 domains of RNA polymerase sigma factors"/>
    <property type="match status" value="1"/>
</dbReference>
<evidence type="ECO:0000256" key="2">
    <source>
        <dbReference type="ARBA" id="ARBA00023163"/>
    </source>
</evidence>
<dbReference type="InterPro" id="IPR013324">
    <property type="entry name" value="RNA_pol_sigma_r3/r4-like"/>
</dbReference>
<keyword evidence="1" id="KW-0805">Transcription regulation</keyword>
<evidence type="ECO:0000259" key="4">
    <source>
        <dbReference type="PROSITE" id="PS50113"/>
    </source>
</evidence>
<dbReference type="InterPro" id="IPR031803">
    <property type="entry name" value="BAT_GAF/HTH-assoc"/>
</dbReference>
<dbReference type="InterPro" id="IPR036388">
    <property type="entry name" value="WH-like_DNA-bd_sf"/>
</dbReference>
<evidence type="ECO:0000313" key="5">
    <source>
        <dbReference type="EMBL" id="MFC7316847.1"/>
    </source>
</evidence>
<proteinExistence type="predicted"/>
<dbReference type="PANTHER" id="PTHR34236:SF1">
    <property type="entry name" value="DIMETHYL SULFOXIDE REDUCTASE TRANSCRIPTIONAL ACTIVATOR"/>
    <property type="match status" value="1"/>
</dbReference>
<dbReference type="PROSITE" id="PS50112">
    <property type="entry name" value="PAS"/>
    <property type="match status" value="1"/>
</dbReference>
<dbReference type="SUPFAM" id="SSF55785">
    <property type="entry name" value="PYP-like sensor domain (PAS domain)"/>
    <property type="match status" value="1"/>
</dbReference>
<dbReference type="RefSeq" id="WP_276303892.1">
    <property type="nucleotide sequence ID" value="NZ_CP119992.1"/>
</dbReference>
<dbReference type="Gene3D" id="3.30.450.20">
    <property type="entry name" value="PAS domain"/>
    <property type="match status" value="1"/>
</dbReference>
<dbReference type="NCBIfam" id="TIGR00229">
    <property type="entry name" value="sensory_box"/>
    <property type="match status" value="1"/>
</dbReference>
<keyword evidence="6" id="KW-1185">Reference proteome</keyword>
<evidence type="ECO:0000259" key="3">
    <source>
        <dbReference type="PROSITE" id="PS50112"/>
    </source>
</evidence>
<dbReference type="Proteomes" id="UP001596547">
    <property type="component" value="Unassembled WGS sequence"/>
</dbReference>
<keyword evidence="2" id="KW-0804">Transcription</keyword>
<name>A0ABD6A8W6_9EURY</name>
<dbReference type="GeneID" id="79316500"/>
<sequence>MAATIHALVAGPVDERLRRSLRHDHGIVTVETTDAADAPDCLLDATPLAQGGLASDGSVRPHVALYEAAGAPAEVLSSGADRCVHLSGDAEADAAAVAAVVRSALGRERGTRRDALLREAIDELADVFFLFDTELRFIAWNRRVSEVTKYDDDEIAAMRPADLVAVEDVVAVSAAIQRAIREGRARTEADVVTRDGERIPYEFTGTALTDEEGDVIGICGIGRDVSDRRRRERTRERQAERLRTLNRVNEVIRNVNKDLLRASTREEIVQSVCSRLAAEDSYRFAWLGEYDAARDRVDPVAHAGEGASYLDARRALSFDSDDLTAATAARNGRVEVVQYVADTPGAERWREAALDCGFESAAAIPLRYRDVTYGVLCVYASRPDAFDATERDVLGELGQTIAYAISAVERRRALIADTVVEVEFRVDDESLFPVAASADGPRLELVGAVPNEDGTHVQFLRVEGTPPEEVVDLAIERGVEATVSHADADGGVVRVVVEATVADVLADFGGVVHESRARDGVGRVVALLPTGTNVRQVVTAVQGRFPGTTLVARRERTRDRKPANSLTDELTERQRHVLRTAYLSGFFDTPRANTGAEIAESLDISTATFHEHIRIAERKLVEAALDGAVDRSDVRSA</sequence>
<dbReference type="Gene3D" id="1.10.10.10">
    <property type="entry name" value="Winged helix-like DNA-binding domain superfamily/Winged helix DNA-binding domain"/>
    <property type="match status" value="1"/>
</dbReference>
<dbReference type="InterPro" id="IPR000700">
    <property type="entry name" value="PAS-assoc_C"/>
</dbReference>
<dbReference type="AlphaFoldDB" id="A0ABD6A8W6"/>
<dbReference type="SUPFAM" id="SSF55781">
    <property type="entry name" value="GAF domain-like"/>
    <property type="match status" value="1"/>
</dbReference>
<dbReference type="InterPro" id="IPR007050">
    <property type="entry name" value="HTH_bacterioopsin"/>
</dbReference>
<dbReference type="InterPro" id="IPR013656">
    <property type="entry name" value="PAS_4"/>
</dbReference>